<keyword evidence="1 3" id="KW-0808">Transferase</keyword>
<gene>
    <name evidence="3" type="ORF">MNB_SV-15-1301</name>
</gene>
<feature type="domain" description="Glycosyl transferase family 1" evidence="2">
    <location>
        <begin position="181"/>
        <end position="336"/>
    </location>
</feature>
<evidence type="ECO:0000256" key="1">
    <source>
        <dbReference type="ARBA" id="ARBA00022679"/>
    </source>
</evidence>
<reference evidence="3" key="1">
    <citation type="submission" date="2016-10" db="EMBL/GenBank/DDBJ databases">
        <authorList>
            <person name="de Groot N.N."/>
        </authorList>
    </citation>
    <scope>NUCLEOTIDE SEQUENCE</scope>
</reference>
<dbReference type="AlphaFoldDB" id="A0A1W1EKW7"/>
<dbReference type="PANTHER" id="PTHR46401:SF2">
    <property type="entry name" value="GLYCOSYLTRANSFERASE WBBK-RELATED"/>
    <property type="match status" value="1"/>
</dbReference>
<evidence type="ECO:0000313" key="3">
    <source>
        <dbReference type="EMBL" id="SHO81446.1"/>
    </source>
</evidence>
<protein>
    <submittedName>
        <fullName evidence="3">UDP-2,3-diacetamido-2,3-dideoxy-D-mannuronic acid transferase</fullName>
    </submittedName>
</protein>
<name>A0A1W1EKW7_9ZZZZ</name>
<dbReference type="EMBL" id="FRYL01000040">
    <property type="protein sequence ID" value="SHO81446.1"/>
    <property type="molecule type" value="Genomic_DNA"/>
</dbReference>
<sequence>MKVAHITSVHPQNDNRIFYKECITLANNKYYVSLIVAGGKSRILNGIKIVGYEKANGGRVKRMVQTSFFRMIKICKEVNADVYHFHDPELIFVGLYLKAKGKKVIYDIHENNPASILSKPYIKSKLMRKVLSKCFDIFEINIIRFFDAIITARPDITKRFNHKNIITLRNFPILANLSEIQDIELKKEKPSVIFVGGMTEIRGINQLLDAFEYLDEYELWLLGPITETKLKDRIEKSCKNVRYFGVVEAYEVFDYINKADIGIITFLPLPNHLETLATKPFEYMACGKPIIMSNFKYWKETFKDSSLYVNPLNPKEIRERIEYLFRDKNLLKDMGSLNYQLSLDEYNWGKESSKLISLYKELII</sequence>
<dbReference type="SUPFAM" id="SSF53756">
    <property type="entry name" value="UDP-Glycosyltransferase/glycogen phosphorylase"/>
    <property type="match status" value="1"/>
</dbReference>
<dbReference type="GO" id="GO:0009103">
    <property type="term" value="P:lipopolysaccharide biosynthetic process"/>
    <property type="evidence" value="ECO:0007669"/>
    <property type="project" value="TreeGrafter"/>
</dbReference>
<dbReference type="PANTHER" id="PTHR46401">
    <property type="entry name" value="GLYCOSYLTRANSFERASE WBBK-RELATED"/>
    <property type="match status" value="1"/>
</dbReference>
<organism evidence="3">
    <name type="scientific">hydrothermal vent metagenome</name>
    <dbReference type="NCBI Taxonomy" id="652676"/>
    <lineage>
        <taxon>unclassified sequences</taxon>
        <taxon>metagenomes</taxon>
        <taxon>ecological metagenomes</taxon>
    </lineage>
</organism>
<dbReference type="GO" id="GO:0016757">
    <property type="term" value="F:glycosyltransferase activity"/>
    <property type="evidence" value="ECO:0007669"/>
    <property type="project" value="InterPro"/>
</dbReference>
<accession>A0A1W1EKW7</accession>
<dbReference type="Gene3D" id="3.40.50.2000">
    <property type="entry name" value="Glycogen Phosphorylase B"/>
    <property type="match status" value="2"/>
</dbReference>
<dbReference type="Pfam" id="PF00534">
    <property type="entry name" value="Glycos_transf_1"/>
    <property type="match status" value="1"/>
</dbReference>
<proteinExistence type="predicted"/>
<evidence type="ECO:0000259" key="2">
    <source>
        <dbReference type="Pfam" id="PF00534"/>
    </source>
</evidence>
<dbReference type="InterPro" id="IPR001296">
    <property type="entry name" value="Glyco_trans_1"/>
</dbReference>